<dbReference type="AlphaFoldDB" id="W1NU82"/>
<organism evidence="1 2">
    <name type="scientific">Amborella trichopoda</name>
    <dbReference type="NCBI Taxonomy" id="13333"/>
    <lineage>
        <taxon>Eukaryota</taxon>
        <taxon>Viridiplantae</taxon>
        <taxon>Streptophyta</taxon>
        <taxon>Embryophyta</taxon>
        <taxon>Tracheophyta</taxon>
        <taxon>Spermatophyta</taxon>
        <taxon>Magnoliopsida</taxon>
        <taxon>Amborellales</taxon>
        <taxon>Amborellaceae</taxon>
        <taxon>Amborella</taxon>
    </lineage>
</organism>
<dbReference type="HOGENOM" id="CLU_068553_1_0_1"/>
<evidence type="ECO:0000313" key="2">
    <source>
        <dbReference type="Proteomes" id="UP000017836"/>
    </source>
</evidence>
<proteinExistence type="predicted"/>
<sequence length="218" mass="24928">MGKVVDSWAEAGSCPDWLCLRYRPDTCSIPLRCGEHAPTLEDVTRILGVRSEGKPILSIPLRMFRSYASNYKELLDIRLENTRGRHDSKIHLRKLRWDFTGVAHRVERMIGGGAPRVSIFVGRRPSHRGKGPMEVDGAGERERIRDAHERAMIEDELEVFRQEVDLTIDHGPLSDSEIYFGELLFLDRSKGRAHLLVVCVIKQLDYLERVAWRPSIVG</sequence>
<evidence type="ECO:0008006" key="3">
    <source>
        <dbReference type="Google" id="ProtNLM"/>
    </source>
</evidence>
<protein>
    <recommendedName>
        <fullName evidence="3">Aminotransferase-like plant mobile domain-containing protein</fullName>
    </recommendedName>
</protein>
<keyword evidence="2" id="KW-1185">Reference proteome</keyword>
<name>W1NU82_AMBTC</name>
<dbReference type="Gramene" id="ERM98830">
    <property type="protein sequence ID" value="ERM98830"/>
    <property type="gene ID" value="AMTR_s00093p00160790"/>
</dbReference>
<evidence type="ECO:0000313" key="1">
    <source>
        <dbReference type="EMBL" id="ERM98830.1"/>
    </source>
</evidence>
<gene>
    <name evidence="1" type="ORF">AMTR_s00093p00160790</name>
</gene>
<accession>W1NU82</accession>
<dbReference type="EMBL" id="KI395256">
    <property type="protein sequence ID" value="ERM98830.1"/>
    <property type="molecule type" value="Genomic_DNA"/>
</dbReference>
<reference evidence="2" key="1">
    <citation type="journal article" date="2013" name="Science">
        <title>The Amborella genome and the evolution of flowering plants.</title>
        <authorList>
            <consortium name="Amborella Genome Project"/>
        </authorList>
    </citation>
    <scope>NUCLEOTIDE SEQUENCE [LARGE SCALE GENOMIC DNA]</scope>
</reference>
<dbReference type="Proteomes" id="UP000017836">
    <property type="component" value="Unassembled WGS sequence"/>
</dbReference>